<dbReference type="SMART" id="SM00530">
    <property type="entry name" value="HTH_XRE"/>
    <property type="match status" value="1"/>
</dbReference>
<evidence type="ECO:0000256" key="1">
    <source>
        <dbReference type="ARBA" id="ARBA00023125"/>
    </source>
</evidence>
<evidence type="ECO:0000313" key="4">
    <source>
        <dbReference type="Proteomes" id="UP001523565"/>
    </source>
</evidence>
<organism evidence="3 4">
    <name type="scientific">Ohessyouella blattaphilus</name>
    <dbReference type="NCBI Taxonomy" id="2949333"/>
    <lineage>
        <taxon>Bacteria</taxon>
        <taxon>Bacillati</taxon>
        <taxon>Bacillota</taxon>
        <taxon>Clostridia</taxon>
        <taxon>Lachnospirales</taxon>
        <taxon>Lachnospiraceae</taxon>
        <taxon>Ohessyouella</taxon>
    </lineage>
</organism>
<gene>
    <name evidence="3" type="ORF">NK118_08715</name>
</gene>
<keyword evidence="1" id="KW-0238">DNA-binding</keyword>
<dbReference type="PANTHER" id="PTHR46558">
    <property type="entry name" value="TRACRIPTIONAL REGULATORY PROTEIN-RELATED-RELATED"/>
    <property type="match status" value="1"/>
</dbReference>
<dbReference type="SUPFAM" id="SSF47413">
    <property type="entry name" value="lambda repressor-like DNA-binding domains"/>
    <property type="match status" value="1"/>
</dbReference>
<reference evidence="3 4" key="1">
    <citation type="journal article" date="2022" name="Genome Biol. Evol.">
        <title>Host diet, physiology and behaviors set the stage for Lachnospiraceae cladogenesis.</title>
        <authorList>
            <person name="Vera-Ponce De Leon A."/>
            <person name="Schneider M."/>
            <person name="Jahnes B.C."/>
            <person name="Sadowski V."/>
            <person name="Camuy-Velez L.A."/>
            <person name="Duan J."/>
            <person name="Sabree Z.L."/>
        </authorList>
    </citation>
    <scope>NUCLEOTIDE SEQUENCE [LARGE SCALE GENOMIC DNA]</scope>
    <source>
        <strain evidence="3 4">PAL227</strain>
    </source>
</reference>
<name>A0ABT1EI01_9FIRM</name>
<feature type="domain" description="HTH cro/C1-type" evidence="2">
    <location>
        <begin position="12"/>
        <end position="64"/>
    </location>
</feature>
<evidence type="ECO:0000259" key="2">
    <source>
        <dbReference type="PROSITE" id="PS50943"/>
    </source>
</evidence>
<dbReference type="Proteomes" id="UP001523565">
    <property type="component" value="Unassembled WGS sequence"/>
</dbReference>
<dbReference type="InterPro" id="IPR010982">
    <property type="entry name" value="Lambda_DNA-bd_dom_sf"/>
</dbReference>
<dbReference type="PANTHER" id="PTHR46558:SF11">
    <property type="entry name" value="HTH-TYPE TRANSCRIPTIONAL REGULATOR XRE"/>
    <property type="match status" value="1"/>
</dbReference>
<dbReference type="Pfam" id="PF01381">
    <property type="entry name" value="HTH_3"/>
    <property type="match status" value="1"/>
</dbReference>
<accession>A0ABT1EI01</accession>
<dbReference type="InterPro" id="IPR001387">
    <property type="entry name" value="Cro/C1-type_HTH"/>
</dbReference>
<proteinExistence type="predicted"/>
<dbReference type="Gene3D" id="1.10.260.40">
    <property type="entry name" value="lambda repressor-like DNA-binding domains"/>
    <property type="match status" value="1"/>
</dbReference>
<evidence type="ECO:0000313" key="3">
    <source>
        <dbReference type="EMBL" id="MCP1110332.1"/>
    </source>
</evidence>
<dbReference type="EMBL" id="JAMZFV010000011">
    <property type="protein sequence ID" value="MCP1110332.1"/>
    <property type="molecule type" value="Genomic_DNA"/>
</dbReference>
<dbReference type="RefSeq" id="WP_262069212.1">
    <property type="nucleotide sequence ID" value="NZ_JAMXOC010000011.1"/>
</dbReference>
<keyword evidence="4" id="KW-1185">Reference proteome</keyword>
<protein>
    <submittedName>
        <fullName evidence="3">Helix-turn-helix domain-containing protein</fullName>
    </submittedName>
</protein>
<sequence length="207" mass="23977">MKDVTDIFSTRIRELRGERKQEEIASKIGISRGSLSYYESGERRPDINILNSIADVYGVSTDYLLGRSDVKSTDIEDKAISDKLGLNSYSIEFLEHLNGKSKDDHISVANYNKLYKKTINVIIGGKNWIIEYLTSYLFFHFSHFGSWSSGETNSPISDLLLYDDKLDMTFSEDYDFISNVFLFQLNEELRQMRQEINELEDIDNYRG</sequence>
<dbReference type="PROSITE" id="PS50943">
    <property type="entry name" value="HTH_CROC1"/>
    <property type="match status" value="1"/>
</dbReference>
<dbReference type="CDD" id="cd00093">
    <property type="entry name" value="HTH_XRE"/>
    <property type="match status" value="1"/>
</dbReference>
<comment type="caution">
    <text evidence="3">The sequence shown here is derived from an EMBL/GenBank/DDBJ whole genome shotgun (WGS) entry which is preliminary data.</text>
</comment>